<dbReference type="InterPro" id="IPR036286">
    <property type="entry name" value="LexA/Signal_pep-like_sf"/>
</dbReference>
<evidence type="ECO:0000256" key="2">
    <source>
        <dbReference type="ARBA" id="ARBA00009370"/>
    </source>
</evidence>
<comment type="similarity">
    <text evidence="2 7">Belongs to the peptidase S26 family.</text>
</comment>
<comment type="subcellular location">
    <subcellularLocation>
        <location evidence="7">Membrane</location>
        <topology evidence="7">Single-pass type II membrane protein</topology>
    </subcellularLocation>
</comment>
<dbReference type="PANTHER" id="PTHR43390:SF1">
    <property type="entry name" value="CHLOROPLAST PROCESSING PEPTIDASE"/>
    <property type="match status" value="1"/>
</dbReference>
<dbReference type="Gene3D" id="2.10.109.10">
    <property type="entry name" value="Umud Fragment, subunit A"/>
    <property type="match status" value="2"/>
</dbReference>
<feature type="active site" evidence="6">
    <location>
        <position position="13"/>
    </location>
</feature>
<comment type="catalytic activity">
    <reaction evidence="1 7">
        <text>Cleavage of hydrophobic, N-terminal signal or leader sequences from secreted and periplasmic proteins.</text>
        <dbReference type="EC" id="3.4.21.89"/>
    </reaction>
</comment>
<dbReference type="PROSITE" id="PS00761">
    <property type="entry name" value="SPASE_I_3"/>
    <property type="match status" value="1"/>
</dbReference>
<reference evidence="9 10" key="1">
    <citation type="submission" date="2017-10" db="EMBL/GenBank/DDBJ databases">
        <title>Draft genome of Longibacter Salinarum.</title>
        <authorList>
            <person name="Goh K.M."/>
            <person name="Shamsir M.S."/>
            <person name="Lim S.W."/>
        </authorList>
    </citation>
    <scope>NUCLEOTIDE SEQUENCE [LARGE SCALE GENOMIC DNA]</scope>
    <source>
        <strain evidence="9 10">KCTC 52045</strain>
    </source>
</reference>
<comment type="caution">
    <text evidence="9">The sequence shown here is derived from an EMBL/GenBank/DDBJ whole genome shotgun (WGS) entry which is preliminary data.</text>
</comment>
<dbReference type="Pfam" id="PF10502">
    <property type="entry name" value="Peptidase_S26"/>
    <property type="match status" value="2"/>
</dbReference>
<keyword evidence="7" id="KW-0645">Protease</keyword>
<gene>
    <name evidence="9" type="ORF">CRI94_09030</name>
</gene>
<evidence type="ECO:0000259" key="8">
    <source>
        <dbReference type="Pfam" id="PF10502"/>
    </source>
</evidence>
<keyword evidence="5 7" id="KW-0378">Hydrolase</keyword>
<evidence type="ECO:0000256" key="3">
    <source>
        <dbReference type="ARBA" id="ARBA00013208"/>
    </source>
</evidence>
<dbReference type="GO" id="GO:0009003">
    <property type="term" value="F:signal peptidase activity"/>
    <property type="evidence" value="ECO:0007669"/>
    <property type="project" value="UniProtKB-EC"/>
</dbReference>
<keyword evidence="10" id="KW-1185">Reference proteome</keyword>
<dbReference type="OrthoDB" id="9802919at2"/>
<dbReference type="InterPro" id="IPR019757">
    <property type="entry name" value="Pept_S26A_signal_pept_1_Lys-AS"/>
</dbReference>
<evidence type="ECO:0000256" key="1">
    <source>
        <dbReference type="ARBA" id="ARBA00000677"/>
    </source>
</evidence>
<dbReference type="InterPro" id="IPR000223">
    <property type="entry name" value="Pept_S26A_signal_pept_1"/>
</dbReference>
<dbReference type="PANTHER" id="PTHR43390">
    <property type="entry name" value="SIGNAL PEPTIDASE I"/>
    <property type="match status" value="1"/>
</dbReference>
<evidence type="ECO:0000256" key="5">
    <source>
        <dbReference type="ARBA" id="ARBA00022801"/>
    </source>
</evidence>
<dbReference type="Proteomes" id="UP000220102">
    <property type="component" value="Unassembled WGS sequence"/>
</dbReference>
<feature type="domain" description="Peptidase S26" evidence="8">
    <location>
        <begin position="216"/>
        <end position="293"/>
    </location>
</feature>
<dbReference type="CDD" id="cd06530">
    <property type="entry name" value="S26_SPase_I"/>
    <property type="match status" value="2"/>
</dbReference>
<name>A0A2A8CY60_9BACT</name>
<sequence>MFIFALFTIPTPSMERNLLVGDYLYVSKLHYGPRMPMSVGIPFIQSWSVPGVEFPYTRLPGFGEVERGDAVVFNYPPDTGPIDRRMHYIKRVMGMPGDSIAVRDKVVFIDGKAYPLGYGMQQNWLVTKENARYQLPRPRREELAISSIQPTSDARIVRMVATPDAIKEIADLPWIERIQPEITQQPQASLYPGDRGYTRDNYGPIFIPKKGATVELTADNWPIYGPVIDRYENRNARQMTESTFAIDGQETTEYTFQQNYYFVMGDNRDNSQDSRFWGYVPEDHIVGKAVATYFSRSPSSVVPRFSRILRGIDDASVFREESVMTQLPDNVTP</sequence>
<evidence type="ECO:0000313" key="9">
    <source>
        <dbReference type="EMBL" id="PEN13669.1"/>
    </source>
</evidence>
<dbReference type="AlphaFoldDB" id="A0A2A8CY60"/>
<evidence type="ECO:0000256" key="6">
    <source>
        <dbReference type="PIRSR" id="PIRSR600223-1"/>
    </source>
</evidence>
<accession>A0A2A8CY60</accession>
<feature type="active site" evidence="6">
    <location>
        <position position="90"/>
    </location>
</feature>
<dbReference type="NCBIfam" id="TIGR02227">
    <property type="entry name" value="sigpep_I_bact"/>
    <property type="match status" value="2"/>
</dbReference>
<dbReference type="PRINTS" id="PR00727">
    <property type="entry name" value="LEADERPTASE"/>
</dbReference>
<dbReference type="InterPro" id="IPR019758">
    <property type="entry name" value="Pept_S26A_signal_pept_1_CS"/>
</dbReference>
<dbReference type="InterPro" id="IPR019533">
    <property type="entry name" value="Peptidase_S26"/>
</dbReference>
<evidence type="ECO:0000313" key="10">
    <source>
        <dbReference type="Proteomes" id="UP000220102"/>
    </source>
</evidence>
<protein>
    <recommendedName>
        <fullName evidence="4 7">Signal peptidase I</fullName>
        <ecNumber evidence="3 7">3.4.21.89</ecNumber>
    </recommendedName>
</protein>
<dbReference type="SUPFAM" id="SSF51306">
    <property type="entry name" value="LexA/Signal peptidase"/>
    <property type="match status" value="1"/>
</dbReference>
<evidence type="ECO:0000256" key="7">
    <source>
        <dbReference type="RuleBase" id="RU362042"/>
    </source>
</evidence>
<dbReference type="GO" id="GO:0016020">
    <property type="term" value="C:membrane"/>
    <property type="evidence" value="ECO:0007669"/>
    <property type="project" value="UniProtKB-SubCell"/>
</dbReference>
<dbReference type="GO" id="GO:0006465">
    <property type="term" value="P:signal peptide processing"/>
    <property type="evidence" value="ECO:0007669"/>
    <property type="project" value="InterPro"/>
</dbReference>
<evidence type="ECO:0000256" key="4">
    <source>
        <dbReference type="ARBA" id="ARBA00019232"/>
    </source>
</evidence>
<organism evidence="9 10">
    <name type="scientific">Longibacter salinarum</name>
    <dbReference type="NCBI Taxonomy" id="1850348"/>
    <lineage>
        <taxon>Bacteria</taxon>
        <taxon>Pseudomonadati</taxon>
        <taxon>Rhodothermota</taxon>
        <taxon>Rhodothermia</taxon>
        <taxon>Rhodothermales</taxon>
        <taxon>Salisaetaceae</taxon>
        <taxon>Longibacter</taxon>
    </lineage>
</organism>
<dbReference type="EC" id="3.4.21.89" evidence="3 7"/>
<feature type="domain" description="Peptidase S26" evidence="8">
    <location>
        <begin position="1"/>
        <end position="123"/>
    </location>
</feature>
<dbReference type="GO" id="GO:0004252">
    <property type="term" value="F:serine-type endopeptidase activity"/>
    <property type="evidence" value="ECO:0007669"/>
    <property type="project" value="InterPro"/>
</dbReference>
<dbReference type="PROSITE" id="PS00760">
    <property type="entry name" value="SPASE_I_2"/>
    <property type="match status" value="1"/>
</dbReference>
<dbReference type="EMBL" id="PDEQ01000004">
    <property type="protein sequence ID" value="PEN13669.1"/>
    <property type="molecule type" value="Genomic_DNA"/>
</dbReference>
<proteinExistence type="inferred from homology"/>